<protein>
    <submittedName>
        <fullName evidence="7">MAT2</fullName>
    </submittedName>
</protein>
<keyword evidence="4" id="KW-0539">Nucleus</keyword>
<feature type="compositionally biased region" description="Basic and acidic residues" evidence="5">
    <location>
        <begin position="562"/>
        <end position="572"/>
    </location>
</feature>
<proteinExistence type="predicted"/>
<dbReference type="Gene3D" id="1.10.30.10">
    <property type="entry name" value="High mobility group box domain"/>
    <property type="match status" value="1"/>
</dbReference>
<evidence type="ECO:0000313" key="7">
    <source>
        <dbReference type="EMBL" id="ALI93549.1"/>
    </source>
</evidence>
<evidence type="ECO:0000313" key="8">
    <source>
        <dbReference type="EMBL" id="ANH22550.1"/>
    </source>
</evidence>
<dbReference type="AlphaFoldDB" id="A0A0P0CNF9"/>
<feature type="DNA-binding region" description="HMG box" evidence="4">
    <location>
        <begin position="166"/>
        <end position="228"/>
    </location>
</feature>
<feature type="compositionally biased region" description="Low complexity" evidence="5">
    <location>
        <begin position="260"/>
        <end position="274"/>
    </location>
</feature>
<feature type="region of interest" description="Disordered" evidence="5">
    <location>
        <begin position="557"/>
        <end position="579"/>
    </location>
</feature>
<dbReference type="GO" id="GO:0000978">
    <property type="term" value="F:RNA polymerase II cis-regulatory region sequence-specific DNA binding"/>
    <property type="evidence" value="ECO:0007669"/>
    <property type="project" value="TreeGrafter"/>
</dbReference>
<dbReference type="GO" id="GO:0030154">
    <property type="term" value="P:cell differentiation"/>
    <property type="evidence" value="ECO:0007669"/>
    <property type="project" value="TreeGrafter"/>
</dbReference>
<dbReference type="InterPro" id="IPR036910">
    <property type="entry name" value="HMG_box_dom_sf"/>
</dbReference>
<evidence type="ECO:0000256" key="5">
    <source>
        <dbReference type="SAM" id="MobiDB-lite"/>
    </source>
</evidence>
<keyword evidence="1" id="KW-0805">Transcription regulation</keyword>
<dbReference type="InterPro" id="IPR009071">
    <property type="entry name" value="HMG_box_dom"/>
</dbReference>
<dbReference type="PANTHER" id="PTHR10270:SF320">
    <property type="entry name" value="BOX TRANSCRIPTIONAL REGULATOR, PUTATIVE (AFU_ORTHOLOGUE AFUA_4G10820)-RELATED"/>
    <property type="match status" value="1"/>
</dbReference>
<reference evidence="7" key="1">
    <citation type="submission" date="2015-08" db="EMBL/GenBank/DDBJ databases">
        <title>Genome sequence and comparative analysis of clavicipitaceous insect-pathogenic fungus Aschersonia badia with Metarhizium spp.</title>
        <authorList>
            <person name="Agrawal Y."/>
            <person name="Narwani T."/>
            <person name="Subramanian S."/>
        </authorList>
    </citation>
    <scope>NUCLEOTIDE SEQUENCE</scope>
    <source>
        <strain evidence="7">MTCC 10142</strain>
    </source>
</reference>
<evidence type="ECO:0000256" key="1">
    <source>
        <dbReference type="ARBA" id="ARBA00023015"/>
    </source>
</evidence>
<evidence type="ECO:0000256" key="2">
    <source>
        <dbReference type="ARBA" id="ARBA00023125"/>
    </source>
</evidence>
<dbReference type="GO" id="GO:0005634">
    <property type="term" value="C:nucleus"/>
    <property type="evidence" value="ECO:0007669"/>
    <property type="project" value="UniProtKB-UniRule"/>
</dbReference>
<name>A0A0P0CNF9_9HYPO</name>
<dbReference type="PROSITE" id="PS50118">
    <property type="entry name" value="HMG_BOX_2"/>
    <property type="match status" value="1"/>
</dbReference>
<feature type="compositionally biased region" description="Polar residues" evidence="5">
    <location>
        <begin position="295"/>
        <end position="313"/>
    </location>
</feature>
<dbReference type="SUPFAM" id="SSF47095">
    <property type="entry name" value="HMG-box"/>
    <property type="match status" value="1"/>
</dbReference>
<dbReference type="FunFam" id="1.10.30.10:FF:000041">
    <property type="entry name" value="HMG box family protein"/>
    <property type="match status" value="1"/>
</dbReference>
<reference evidence="8" key="2">
    <citation type="journal article" date="2016" name="BMC Genomics">
        <title>Genome sequence and comparative analysis of clavicipitaceous insect-pathogenic fungus Aschersonia badia with Metarhizium spp.</title>
        <authorList>
            <person name="Agrawal Y."/>
            <person name="Narwani T."/>
            <person name="Subramanian S."/>
        </authorList>
    </citation>
    <scope>NUCLEOTIDE SEQUENCE</scope>
    <source>
        <strain evidence="8">MTCC 10142</strain>
    </source>
</reference>
<accession>A0A0P0CNF9</accession>
<feature type="compositionally biased region" description="Polar residues" evidence="5">
    <location>
        <begin position="237"/>
        <end position="246"/>
    </location>
</feature>
<dbReference type="Pfam" id="PF00505">
    <property type="entry name" value="HMG_box"/>
    <property type="match status" value="1"/>
</dbReference>
<sequence>MTQVLSLATQDMETVGAPMHHRMSLDKPFRSRGSFDLASDGRLSPSRFRAGAGRKKLSAIDTSPDGSYGMFEPLTVNTSAQVTQPASRDIICLCTPAPKIPRPRNGEYRQRIDLICPVKPHCTVLSKTWRFEPSRIRVALFTSLDVQSRDADLCSHFPLMVNLLLAFILYRQHHQSQVTAENPKLSNPEISKIIGDKWKHESEDVKDNWKKLAEEEKQRHQHQYPNYRYQPRRGIKSQGNWTGTSPTDEHGRCPKCHGRSISSPRTPSTPFSTSNAGNFVLASHSQPSLRRLDTGTPSRRSSFEQSPTGTLSFGHQLPPVRHIEQNGEPGSPETKRRRANGVGGYHAITGTPSAYTIRPPSELRRSPPESTPNMMRQYTGTALPDLVSLPRSQSGPMPPPLRPPGLGASSWVGVGVGVGDKQPASRRHSEFDESLRLPPLKTSIPPSPSKSPAFEERHLGMPLMAARVSPIGELLSKDPETKAAQNLSLDQKLGILSTVSKPLPSEGRHGPRGDERGAIIAVEGLDTASVDSVGHILEKILMANGDVALKVWTNVESGGASEENKGERDAGRALDGAEQPGVSDELLSSYFQTVLSWRQKSKQIAYHVTGGRLGGGSNLQGTGQDQNSKIVQAMSTELCTPPHDDRTFSAALRVPVALVKGGLSLTLSDSFASSMPVSDHYTAIDHWRWTANLWRWIVKPDLVVYVQEDHAGESSTAGAVDVSRRQGLIVVKVPMRRQLDEATERRLAFEVIEWMRDKPFLDEVPKTWRQNSF</sequence>
<organism evidence="7">
    <name type="scientific">Hypocrella siamensis</name>
    <dbReference type="NCBI Taxonomy" id="696354"/>
    <lineage>
        <taxon>Eukaryota</taxon>
        <taxon>Fungi</taxon>
        <taxon>Dikarya</taxon>
        <taxon>Ascomycota</taxon>
        <taxon>Pezizomycotina</taxon>
        <taxon>Sordariomycetes</taxon>
        <taxon>Hypocreomycetidae</taxon>
        <taxon>Hypocreales</taxon>
        <taxon>Clavicipitaceae</taxon>
        <taxon>Hypocrella</taxon>
    </lineage>
</organism>
<dbReference type="GO" id="GO:0000122">
    <property type="term" value="P:negative regulation of transcription by RNA polymerase II"/>
    <property type="evidence" value="ECO:0007669"/>
    <property type="project" value="TreeGrafter"/>
</dbReference>
<dbReference type="EMBL" id="KU202293">
    <property type="protein sequence ID" value="ANH22550.1"/>
    <property type="molecule type" value="Genomic_DNA"/>
</dbReference>
<dbReference type="PANTHER" id="PTHR10270">
    <property type="entry name" value="SOX TRANSCRIPTION FACTOR"/>
    <property type="match status" value="1"/>
</dbReference>
<evidence type="ECO:0000259" key="6">
    <source>
        <dbReference type="PROSITE" id="PS50118"/>
    </source>
</evidence>
<evidence type="ECO:0000256" key="4">
    <source>
        <dbReference type="PROSITE-ProRule" id="PRU00267"/>
    </source>
</evidence>
<dbReference type="InterPro" id="IPR050140">
    <property type="entry name" value="SRY-related_HMG-box_TF-like"/>
</dbReference>
<feature type="domain" description="HMG box" evidence="6">
    <location>
        <begin position="166"/>
        <end position="228"/>
    </location>
</feature>
<evidence type="ECO:0000256" key="3">
    <source>
        <dbReference type="ARBA" id="ARBA00023163"/>
    </source>
</evidence>
<dbReference type="SMART" id="SM00398">
    <property type="entry name" value="HMG"/>
    <property type="match status" value="1"/>
</dbReference>
<dbReference type="CDD" id="cd01389">
    <property type="entry name" value="HMG-box_ROX1-like"/>
    <property type="match status" value="1"/>
</dbReference>
<dbReference type="GO" id="GO:0001228">
    <property type="term" value="F:DNA-binding transcription activator activity, RNA polymerase II-specific"/>
    <property type="evidence" value="ECO:0007669"/>
    <property type="project" value="TreeGrafter"/>
</dbReference>
<keyword evidence="2 4" id="KW-0238">DNA-binding</keyword>
<keyword evidence="3" id="KW-0804">Transcription</keyword>
<feature type="region of interest" description="Disordered" evidence="5">
    <location>
        <begin position="231"/>
        <end position="371"/>
    </location>
</feature>
<dbReference type="EMBL" id="KT630107">
    <property type="protein sequence ID" value="ALI93549.1"/>
    <property type="molecule type" value="Genomic_DNA"/>
</dbReference>